<evidence type="ECO:0000313" key="6">
    <source>
        <dbReference type="Proteomes" id="UP000826775"/>
    </source>
</evidence>
<evidence type="ECO:0000313" key="5">
    <source>
        <dbReference type="EMBL" id="BCZ17133.1"/>
    </source>
</evidence>
<dbReference type="SMART" id="SM00086">
    <property type="entry name" value="PAC"/>
    <property type="match status" value="2"/>
</dbReference>
<dbReference type="InterPro" id="IPR035965">
    <property type="entry name" value="PAS-like_dom_sf"/>
</dbReference>
<dbReference type="EMBL" id="AP024814">
    <property type="protein sequence ID" value="BCZ17133.1"/>
    <property type="molecule type" value="Genomic_DNA"/>
</dbReference>
<keyword evidence="1" id="KW-0807">Transducer</keyword>
<dbReference type="InterPro" id="IPR001610">
    <property type="entry name" value="PAC"/>
</dbReference>
<dbReference type="InterPro" id="IPR050903">
    <property type="entry name" value="Bact_Chemotaxis_MeTrfase"/>
</dbReference>
<dbReference type="CDD" id="cd11386">
    <property type="entry name" value="MCP_signal"/>
    <property type="match status" value="1"/>
</dbReference>
<dbReference type="PROSITE" id="PS50111">
    <property type="entry name" value="CHEMOTAXIS_TRANSDUC_2"/>
    <property type="match status" value="1"/>
</dbReference>
<dbReference type="PROSITE" id="PS50113">
    <property type="entry name" value="PAC"/>
    <property type="match status" value="1"/>
</dbReference>
<dbReference type="RefSeq" id="WP_221280190.1">
    <property type="nucleotide sequence ID" value="NZ_AP024814.1"/>
</dbReference>
<dbReference type="InterPro" id="IPR013655">
    <property type="entry name" value="PAS_fold_3"/>
</dbReference>
<accession>A0ABN6I0Q9</accession>
<dbReference type="InterPro" id="IPR000700">
    <property type="entry name" value="PAS-assoc_C"/>
</dbReference>
<dbReference type="Gene3D" id="1.10.287.950">
    <property type="entry name" value="Methyl-accepting chemotaxis protein"/>
    <property type="match status" value="1"/>
</dbReference>
<proteinExistence type="predicted"/>
<evidence type="ECO:0000256" key="1">
    <source>
        <dbReference type="PROSITE-ProRule" id="PRU00284"/>
    </source>
</evidence>
<dbReference type="PANTHER" id="PTHR24422:SF10">
    <property type="entry name" value="CHEMOTAXIS PROTEIN METHYLTRANSFERASE 2"/>
    <property type="match status" value="1"/>
</dbReference>
<evidence type="ECO:0000259" key="4">
    <source>
        <dbReference type="PROSITE" id="PS50113"/>
    </source>
</evidence>
<keyword evidence="6" id="KW-1185">Reference proteome</keyword>
<organism evidence="5 6">
    <name type="scientific">Helicobacter gastrocanis</name>
    <dbReference type="NCBI Taxonomy" id="2849641"/>
    <lineage>
        <taxon>Bacteria</taxon>
        <taxon>Pseudomonadati</taxon>
        <taxon>Campylobacterota</taxon>
        <taxon>Epsilonproteobacteria</taxon>
        <taxon>Campylobacterales</taxon>
        <taxon>Helicobacteraceae</taxon>
        <taxon>Helicobacter</taxon>
    </lineage>
</organism>
<feature type="domain" description="PAC" evidence="4">
    <location>
        <begin position="100"/>
        <end position="152"/>
    </location>
</feature>
<feature type="domain" description="PAS" evidence="3">
    <location>
        <begin position="146"/>
        <end position="193"/>
    </location>
</feature>
<reference evidence="5 6" key="1">
    <citation type="submission" date="2021-07" db="EMBL/GenBank/DDBJ databases">
        <title>Novel Helicobacter sp. Isolated from a dog.</title>
        <authorList>
            <person name="Rimbara E."/>
            <person name="Suzuki M."/>
        </authorList>
    </citation>
    <scope>NUCLEOTIDE SEQUENCE [LARGE SCALE GENOMIC DNA]</scope>
    <source>
        <strain evidence="6">NHP19-003</strain>
    </source>
</reference>
<dbReference type="Proteomes" id="UP000826775">
    <property type="component" value="Chromosome"/>
</dbReference>
<sequence>MPFFSHKKQDDTSTQEFIAGLKERNHELGAIYNAIDRSMAIIEFDTDCRVITANENFLKLMGYTLEEIKGRQHSIFCDPKLVASAEYTQVWNQLRNGQFKQGTFKRITKAGQEVFLESTYNPVLDNQGKVVKVVKIATDVTARILEFNDLRAVYNAALASMALVEFDIEGKVLNANENFLKVMGYSLEEIKGKHHSMFCDPEFVKSPQYTEFWQHLKSGQFTQGTFKRITKATKAVYLEASYNPVFDNEGKIYKFIKFALDVTDKEEKIFMTLNLIKDNQRLTSEGNTMIEKTTNNIQSVVSNMKNNVMLVDNLSAQSDSISSITQTIRDIADQINLLALNAAIEAARAGEHGRGFAVVADEVRKLAERTGKSVTEIAAIIGSIREITAQVVTNISMGAEESEKTLDLSYQTKELVEEIKTASDRVAQGIGVV</sequence>
<dbReference type="SMART" id="SM00091">
    <property type="entry name" value="PAS"/>
    <property type="match status" value="2"/>
</dbReference>
<dbReference type="Pfam" id="PF08447">
    <property type="entry name" value="PAS_3"/>
    <property type="match status" value="2"/>
</dbReference>
<dbReference type="SMART" id="SM00283">
    <property type="entry name" value="MA"/>
    <property type="match status" value="1"/>
</dbReference>
<dbReference type="CDD" id="cd00130">
    <property type="entry name" value="PAS"/>
    <property type="match status" value="2"/>
</dbReference>
<dbReference type="NCBIfam" id="TIGR00229">
    <property type="entry name" value="sensory_box"/>
    <property type="match status" value="2"/>
</dbReference>
<feature type="domain" description="Methyl-accepting transducer" evidence="2">
    <location>
        <begin position="283"/>
        <end position="433"/>
    </location>
</feature>
<evidence type="ECO:0000259" key="2">
    <source>
        <dbReference type="PROSITE" id="PS50111"/>
    </source>
</evidence>
<protein>
    <submittedName>
        <fullName evidence="5">Chemotaxis protein</fullName>
    </submittedName>
</protein>
<evidence type="ECO:0000259" key="3">
    <source>
        <dbReference type="PROSITE" id="PS50112"/>
    </source>
</evidence>
<dbReference type="SUPFAM" id="SSF58104">
    <property type="entry name" value="Methyl-accepting chemotaxis protein (MCP) signaling domain"/>
    <property type="match status" value="1"/>
</dbReference>
<feature type="domain" description="PAS" evidence="3">
    <location>
        <begin position="41"/>
        <end position="72"/>
    </location>
</feature>
<dbReference type="SUPFAM" id="SSF55785">
    <property type="entry name" value="PYP-like sensor domain (PAS domain)"/>
    <property type="match status" value="2"/>
</dbReference>
<dbReference type="Gene3D" id="3.30.450.20">
    <property type="entry name" value="PAS domain"/>
    <property type="match status" value="2"/>
</dbReference>
<dbReference type="PROSITE" id="PS50112">
    <property type="entry name" value="PAS"/>
    <property type="match status" value="2"/>
</dbReference>
<dbReference type="InterPro" id="IPR000014">
    <property type="entry name" value="PAS"/>
</dbReference>
<dbReference type="Pfam" id="PF00015">
    <property type="entry name" value="MCPsignal"/>
    <property type="match status" value="1"/>
</dbReference>
<dbReference type="InterPro" id="IPR004089">
    <property type="entry name" value="MCPsignal_dom"/>
</dbReference>
<name>A0ABN6I0Q9_9HELI</name>
<dbReference type="PANTHER" id="PTHR24422">
    <property type="entry name" value="CHEMOTAXIS PROTEIN METHYLTRANSFERASE"/>
    <property type="match status" value="1"/>
</dbReference>
<gene>
    <name evidence="5" type="ORF">NHP190003_04150</name>
</gene>